<comment type="subcellular location">
    <subcellularLocation>
        <location evidence="10">Cell inner membrane</location>
    </subcellularLocation>
    <subcellularLocation>
        <location evidence="1">Cell membrane</location>
        <topology evidence="1">Multi-pass membrane protein</topology>
    </subcellularLocation>
</comment>
<dbReference type="EMBL" id="CP001801">
    <property type="protein sequence ID" value="ACX96376.1"/>
    <property type="molecule type" value="Genomic_DNA"/>
</dbReference>
<feature type="transmembrane region" description="Helical" evidence="12">
    <location>
        <begin position="200"/>
        <end position="220"/>
    </location>
</feature>
<evidence type="ECO:0000256" key="11">
    <source>
        <dbReference type="SAM" id="MobiDB-lite"/>
    </source>
</evidence>
<keyword evidence="6 12" id="KW-0812">Transmembrane</keyword>
<evidence type="ECO:0000313" key="15">
    <source>
        <dbReference type="EMBL" id="ACX96376.1"/>
    </source>
</evidence>
<dbReference type="PIRSF" id="PIRSF003097">
    <property type="entry name" value="FtsX"/>
    <property type="match status" value="1"/>
</dbReference>
<dbReference type="KEGG" id="hna:Hneap_1546"/>
<dbReference type="Gene3D" id="3.30.70.3040">
    <property type="match status" value="1"/>
</dbReference>
<feature type="transmembrane region" description="Helical" evidence="12">
    <location>
        <begin position="291"/>
        <end position="313"/>
    </location>
</feature>
<organism evidence="15 16">
    <name type="scientific">Halothiobacillus neapolitanus (strain ATCC 23641 / DSM 15147 / CIP 104769 / NCIMB 8539 / c2)</name>
    <name type="common">Thiobacillus neapolitanus</name>
    <dbReference type="NCBI Taxonomy" id="555778"/>
    <lineage>
        <taxon>Bacteria</taxon>
        <taxon>Pseudomonadati</taxon>
        <taxon>Pseudomonadota</taxon>
        <taxon>Gammaproteobacteria</taxon>
        <taxon>Chromatiales</taxon>
        <taxon>Halothiobacillaceae</taxon>
        <taxon>Halothiobacillus</taxon>
    </lineage>
</organism>
<evidence type="ECO:0000256" key="2">
    <source>
        <dbReference type="ARBA" id="ARBA00007379"/>
    </source>
</evidence>
<accession>D0L103</accession>
<feature type="domain" description="ABC3 transporter permease C-terminal" evidence="13">
    <location>
        <begin position="204"/>
        <end position="312"/>
    </location>
</feature>
<feature type="transmembrane region" description="Helical" evidence="12">
    <location>
        <begin position="248"/>
        <end position="271"/>
    </location>
</feature>
<sequence>MDQDHSTSARIPSGTATRTAKTQTSALNAWKRHHARCLKDGLWHLVRRPLSAWATIFAIAIVLALPGFLMTLAAQIKHIGGAWASEQGQVNVYLKTGTDETHVNGFTQWLKGQPNVRSTDVIPPEQGLKDLARRLNIDSLDSDIANPLPTVVVLKLKNPTDQASLTLREEIRNNPLVENLSDSGAWVKRLQTISKFFDQLSWWLMFLFGFTVVSVIGNTLRLELQKRREELALIALIGGTRRYMIRPLLYDGAIMGLLGGIVASGLIYTLLTMLTAPINQFAAEYGTQITVITPMMLTALLGIIGLSLGWLSAQLIGQNFLRHAVSA</sequence>
<keyword evidence="7 12" id="KW-1133">Transmembrane helix</keyword>
<keyword evidence="10" id="KW-0997">Cell inner membrane</keyword>
<evidence type="ECO:0000256" key="7">
    <source>
        <dbReference type="ARBA" id="ARBA00022989"/>
    </source>
</evidence>
<dbReference type="Pfam" id="PF02687">
    <property type="entry name" value="FtsX"/>
    <property type="match status" value="1"/>
</dbReference>
<dbReference type="GO" id="GO:0051301">
    <property type="term" value="P:cell division"/>
    <property type="evidence" value="ECO:0007669"/>
    <property type="project" value="UniProtKB-KW"/>
</dbReference>
<feature type="region of interest" description="Disordered" evidence="11">
    <location>
        <begin position="1"/>
        <end position="25"/>
    </location>
</feature>
<dbReference type="InterPro" id="IPR040690">
    <property type="entry name" value="FtsX_ECD"/>
</dbReference>
<evidence type="ECO:0000259" key="14">
    <source>
        <dbReference type="Pfam" id="PF18075"/>
    </source>
</evidence>
<dbReference type="HOGENOM" id="CLU_073546_0_0_6"/>
<keyword evidence="8 10" id="KW-0472">Membrane</keyword>
<dbReference type="GO" id="GO:0005886">
    <property type="term" value="C:plasma membrane"/>
    <property type="evidence" value="ECO:0007669"/>
    <property type="project" value="UniProtKB-SubCell"/>
</dbReference>
<keyword evidence="16" id="KW-1185">Reference proteome</keyword>
<dbReference type="PANTHER" id="PTHR47755">
    <property type="entry name" value="CELL DIVISION PROTEIN FTSX"/>
    <property type="match status" value="1"/>
</dbReference>
<keyword evidence="4 10" id="KW-1003">Cell membrane</keyword>
<evidence type="ECO:0000259" key="13">
    <source>
        <dbReference type="Pfam" id="PF02687"/>
    </source>
</evidence>
<dbReference type="GO" id="GO:0032153">
    <property type="term" value="C:cell division site"/>
    <property type="evidence" value="ECO:0007669"/>
    <property type="project" value="TreeGrafter"/>
</dbReference>
<feature type="transmembrane region" description="Helical" evidence="12">
    <location>
        <begin position="52"/>
        <end position="76"/>
    </location>
</feature>
<feature type="compositionally biased region" description="Polar residues" evidence="11">
    <location>
        <begin position="8"/>
        <end position="25"/>
    </location>
</feature>
<dbReference type="OrthoDB" id="9813411at2"/>
<dbReference type="InterPro" id="IPR004513">
    <property type="entry name" value="FtsX"/>
</dbReference>
<feature type="domain" description="FtsX extracellular" evidence="14">
    <location>
        <begin position="89"/>
        <end position="178"/>
    </location>
</feature>
<evidence type="ECO:0000256" key="9">
    <source>
        <dbReference type="ARBA" id="ARBA00023306"/>
    </source>
</evidence>
<evidence type="ECO:0000256" key="6">
    <source>
        <dbReference type="ARBA" id="ARBA00022692"/>
    </source>
</evidence>
<evidence type="ECO:0000256" key="4">
    <source>
        <dbReference type="ARBA" id="ARBA00022475"/>
    </source>
</evidence>
<dbReference type="Proteomes" id="UP000009102">
    <property type="component" value="Chromosome"/>
</dbReference>
<evidence type="ECO:0000256" key="1">
    <source>
        <dbReference type="ARBA" id="ARBA00004651"/>
    </source>
</evidence>
<dbReference type="PANTHER" id="PTHR47755:SF1">
    <property type="entry name" value="CELL DIVISION PROTEIN FTSX"/>
    <property type="match status" value="1"/>
</dbReference>
<name>D0L103_HALNC</name>
<comment type="similarity">
    <text evidence="2 10">Belongs to the ABC-4 integral membrane protein family. FtsX subfamily.</text>
</comment>
<evidence type="ECO:0000256" key="12">
    <source>
        <dbReference type="SAM" id="Phobius"/>
    </source>
</evidence>
<keyword evidence="9 10" id="KW-0131">Cell cycle</keyword>
<dbReference type="RefSeq" id="WP_012824410.1">
    <property type="nucleotide sequence ID" value="NC_013422.1"/>
</dbReference>
<evidence type="ECO:0000256" key="10">
    <source>
        <dbReference type="PIRNR" id="PIRNR003097"/>
    </source>
</evidence>
<dbReference type="eggNOG" id="COG2177">
    <property type="taxonomic scope" value="Bacteria"/>
</dbReference>
<keyword evidence="5 10" id="KW-0132">Cell division</keyword>
<comment type="function">
    <text evidence="10">Part of the ABC transporter FtsEX involved in cellular division.</text>
</comment>
<proteinExistence type="inferred from homology"/>
<dbReference type="AlphaFoldDB" id="D0L103"/>
<dbReference type="Pfam" id="PF18075">
    <property type="entry name" value="FtsX_ECD"/>
    <property type="match status" value="1"/>
</dbReference>
<protein>
    <recommendedName>
        <fullName evidence="3 10">Cell division protein FtsX</fullName>
    </recommendedName>
</protein>
<dbReference type="STRING" id="555778.Hneap_1546"/>
<reference evidence="15 16" key="1">
    <citation type="submission" date="2009-10" db="EMBL/GenBank/DDBJ databases">
        <title>Complete sequence of Halothiobacillus neapolitanus c2.</title>
        <authorList>
            <consortium name="US DOE Joint Genome Institute"/>
            <person name="Lucas S."/>
            <person name="Copeland A."/>
            <person name="Lapidus A."/>
            <person name="Glavina del Rio T."/>
            <person name="Tice H."/>
            <person name="Bruce D."/>
            <person name="Goodwin L."/>
            <person name="Pitluck S."/>
            <person name="Davenport K."/>
            <person name="Brettin T."/>
            <person name="Detter J.C."/>
            <person name="Han C."/>
            <person name="Tapia R."/>
            <person name="Larimer F."/>
            <person name="Land M."/>
            <person name="Hauser L."/>
            <person name="Kyrpides N."/>
            <person name="Mikhailova N."/>
            <person name="Kerfeld C."/>
            <person name="Cannon G."/>
            <person name="Heinhort S."/>
        </authorList>
    </citation>
    <scope>NUCLEOTIDE SEQUENCE [LARGE SCALE GENOMIC DNA]</scope>
    <source>
        <strain evidence="16">ATCC 23641 / c2</strain>
    </source>
</reference>
<evidence type="ECO:0000256" key="3">
    <source>
        <dbReference type="ARBA" id="ARBA00021907"/>
    </source>
</evidence>
<evidence type="ECO:0000256" key="8">
    <source>
        <dbReference type="ARBA" id="ARBA00023136"/>
    </source>
</evidence>
<evidence type="ECO:0000313" key="16">
    <source>
        <dbReference type="Proteomes" id="UP000009102"/>
    </source>
</evidence>
<evidence type="ECO:0000256" key="5">
    <source>
        <dbReference type="ARBA" id="ARBA00022618"/>
    </source>
</evidence>
<gene>
    <name evidence="15" type="ordered locus">Hneap_1546</name>
</gene>
<dbReference type="InterPro" id="IPR003838">
    <property type="entry name" value="ABC3_permease_C"/>
</dbReference>